<organism evidence="2 3">
    <name type="scientific">Trichomonas vaginalis (strain ATCC PRA-98 / G3)</name>
    <dbReference type="NCBI Taxonomy" id="412133"/>
    <lineage>
        <taxon>Eukaryota</taxon>
        <taxon>Metamonada</taxon>
        <taxon>Parabasalia</taxon>
        <taxon>Trichomonadida</taxon>
        <taxon>Trichomonadidae</taxon>
        <taxon>Trichomonas</taxon>
    </lineage>
</organism>
<dbReference type="InParanoid" id="A2FB13"/>
<proteinExistence type="predicted"/>
<dbReference type="OrthoDB" id="2329609at2759"/>
<gene>
    <name evidence="2" type="ORF">TVAG_059610</name>
</gene>
<dbReference type="VEuPathDB" id="TrichDB:TVAG_059610"/>
<dbReference type="RefSeq" id="XP_001310826.1">
    <property type="nucleotide sequence ID" value="XM_001310825.1"/>
</dbReference>
<dbReference type="Proteomes" id="UP000001542">
    <property type="component" value="Unassembled WGS sequence"/>
</dbReference>
<feature type="transmembrane region" description="Helical" evidence="1">
    <location>
        <begin position="22"/>
        <end position="39"/>
    </location>
</feature>
<accession>A2FB13</accession>
<dbReference type="KEGG" id="tva:4755682"/>
<reference evidence="2" key="1">
    <citation type="submission" date="2006-10" db="EMBL/GenBank/DDBJ databases">
        <authorList>
            <person name="Amadeo P."/>
            <person name="Zhao Q."/>
            <person name="Wortman J."/>
            <person name="Fraser-Liggett C."/>
            <person name="Carlton J."/>
        </authorList>
    </citation>
    <scope>NUCLEOTIDE SEQUENCE</scope>
    <source>
        <strain evidence="2">G3</strain>
    </source>
</reference>
<keyword evidence="1" id="KW-0472">Membrane</keyword>
<dbReference type="AlphaFoldDB" id="A2FB13"/>
<evidence type="ECO:0000313" key="3">
    <source>
        <dbReference type="Proteomes" id="UP000001542"/>
    </source>
</evidence>
<keyword evidence="1" id="KW-0812">Transmembrane</keyword>
<dbReference type="VEuPathDB" id="TrichDB:TVAGG3_0710250"/>
<reference evidence="2" key="2">
    <citation type="journal article" date="2007" name="Science">
        <title>Draft genome sequence of the sexually transmitted pathogen Trichomonas vaginalis.</title>
        <authorList>
            <person name="Carlton J.M."/>
            <person name="Hirt R.P."/>
            <person name="Silva J.C."/>
            <person name="Delcher A.L."/>
            <person name="Schatz M."/>
            <person name="Zhao Q."/>
            <person name="Wortman J.R."/>
            <person name="Bidwell S.L."/>
            <person name="Alsmark U.C.M."/>
            <person name="Besteiro S."/>
            <person name="Sicheritz-Ponten T."/>
            <person name="Noel C.J."/>
            <person name="Dacks J.B."/>
            <person name="Foster P.G."/>
            <person name="Simillion C."/>
            <person name="Van de Peer Y."/>
            <person name="Miranda-Saavedra D."/>
            <person name="Barton G.J."/>
            <person name="Westrop G.D."/>
            <person name="Mueller S."/>
            <person name="Dessi D."/>
            <person name="Fiori P.L."/>
            <person name="Ren Q."/>
            <person name="Paulsen I."/>
            <person name="Zhang H."/>
            <person name="Bastida-Corcuera F.D."/>
            <person name="Simoes-Barbosa A."/>
            <person name="Brown M.T."/>
            <person name="Hayes R.D."/>
            <person name="Mukherjee M."/>
            <person name="Okumura C.Y."/>
            <person name="Schneider R."/>
            <person name="Smith A.J."/>
            <person name="Vanacova S."/>
            <person name="Villalvazo M."/>
            <person name="Haas B.J."/>
            <person name="Pertea M."/>
            <person name="Feldblyum T.V."/>
            <person name="Utterback T.R."/>
            <person name="Shu C.L."/>
            <person name="Osoegawa K."/>
            <person name="de Jong P.J."/>
            <person name="Hrdy I."/>
            <person name="Horvathova L."/>
            <person name="Zubacova Z."/>
            <person name="Dolezal P."/>
            <person name="Malik S.B."/>
            <person name="Logsdon J.M. Jr."/>
            <person name="Henze K."/>
            <person name="Gupta A."/>
            <person name="Wang C.C."/>
            <person name="Dunne R.L."/>
            <person name="Upcroft J.A."/>
            <person name="Upcroft P."/>
            <person name="White O."/>
            <person name="Salzberg S.L."/>
            <person name="Tang P."/>
            <person name="Chiu C.-H."/>
            <person name="Lee Y.-S."/>
            <person name="Embley T.M."/>
            <person name="Coombs G.H."/>
            <person name="Mottram J.C."/>
            <person name="Tachezy J."/>
            <person name="Fraser-Liggett C.M."/>
            <person name="Johnson P.J."/>
        </authorList>
    </citation>
    <scope>NUCLEOTIDE SEQUENCE [LARGE SCALE GENOMIC DNA]</scope>
    <source>
        <strain evidence="2">G3</strain>
    </source>
</reference>
<evidence type="ECO:0000313" key="2">
    <source>
        <dbReference type="EMBL" id="EAX97896.1"/>
    </source>
</evidence>
<protein>
    <submittedName>
        <fullName evidence="2">Uncharacterized protein</fullName>
    </submittedName>
</protein>
<keyword evidence="3" id="KW-1185">Reference proteome</keyword>
<sequence>MNLFPKSEKESSDAEMSAYKNSLFHLFTAILCIIVVILFPNKEKKRSRFIDIPNYDICYTLEPNLSRRYKHFGGFYRDIDKGLLNCQLELDPGDNDPKILVLGTSGMIGMAVEQEIKARKLKYIAIKSRLHIDILNPVFPRFLSGSNIYLVINCANNSKQHITIIKSATRNVPIISFVQSFDRHSDVEIYIPNVFGPQIHKPISSHITRNIYHCLIHGGAERLSDDVFVYSKDVAKYTLDIIQNTTNLSGKSFEPNLPTYTGSELYTYMSELMPTCKIDSSQDVLSVEGQRKLKETYEYVKNRLETVTTDPYITYITTISHHKPIIERFKQAYSYNNWIAENYYDSAYEFIVIYAPMEPSPKFDEIIQLPEPLKSHTKVLELDYRDVVKLRDEINSSFPDFPLRNLGVRNARSEFIITGTSDVTLPPGFFEIAHCKCLARHEWIRTMRLELSNTTVEKMKQSLYVIKDLRQQFQFFINIPHRLWFDSVGMEASGDFEGGDKKMWELVNGFLQNGMNWNVDTVLSFDWAANLCPQLSIMLPVGFHMSHNKTSHLTRGFRLFEPDVYYRFMHGRATKLINEYKRPTWGRFNFKYGNYSGWKIN</sequence>
<name>A2FB13_TRIV3</name>
<evidence type="ECO:0000256" key="1">
    <source>
        <dbReference type="SAM" id="Phobius"/>
    </source>
</evidence>
<dbReference type="EMBL" id="DS113696">
    <property type="protein sequence ID" value="EAX97896.1"/>
    <property type="molecule type" value="Genomic_DNA"/>
</dbReference>
<keyword evidence="1" id="KW-1133">Transmembrane helix</keyword>